<gene>
    <name evidence="3" type="ORF">FD755_011938</name>
</gene>
<dbReference type="SMART" id="SM00212">
    <property type="entry name" value="UBCc"/>
    <property type="match status" value="1"/>
</dbReference>
<organism evidence="3 4">
    <name type="scientific">Muntiacus reevesi</name>
    <name type="common">Reeves' muntjac</name>
    <name type="synonym">Cervus reevesi</name>
    <dbReference type="NCBI Taxonomy" id="9886"/>
    <lineage>
        <taxon>Eukaryota</taxon>
        <taxon>Metazoa</taxon>
        <taxon>Chordata</taxon>
        <taxon>Craniata</taxon>
        <taxon>Vertebrata</taxon>
        <taxon>Euteleostomi</taxon>
        <taxon>Mammalia</taxon>
        <taxon>Eutheria</taxon>
        <taxon>Laurasiatheria</taxon>
        <taxon>Artiodactyla</taxon>
        <taxon>Ruminantia</taxon>
        <taxon>Pecora</taxon>
        <taxon>Cervidae</taxon>
        <taxon>Muntiacinae</taxon>
        <taxon>Muntiacus</taxon>
    </lineage>
</organism>
<dbReference type="Pfam" id="PF00179">
    <property type="entry name" value="UQ_con"/>
    <property type="match status" value="1"/>
</dbReference>
<feature type="non-terminal residue" evidence="3">
    <location>
        <position position="1"/>
    </location>
</feature>
<dbReference type="SUPFAM" id="SSF54495">
    <property type="entry name" value="UBC-like"/>
    <property type="match status" value="1"/>
</dbReference>
<name>A0A5N3XXV6_MUNRE</name>
<reference evidence="3 4" key="1">
    <citation type="submission" date="2019-06" db="EMBL/GenBank/DDBJ databases">
        <title>Discovery of a novel chromosome fission-fusion reversal in muntjac.</title>
        <authorList>
            <person name="Mudd A.B."/>
            <person name="Bredeson J.V."/>
            <person name="Baum R."/>
            <person name="Hockemeyer D."/>
            <person name="Rokhsar D.S."/>
        </authorList>
    </citation>
    <scope>NUCLEOTIDE SEQUENCE [LARGE SCALE GENOMIC DNA]</scope>
    <source>
        <strain evidence="3">UCam_UCB_Mr</strain>
        <tissue evidence="3">Fibroblast cell line</tissue>
    </source>
</reference>
<dbReference type="EMBL" id="VCEB01000005">
    <property type="protein sequence ID" value="KAB0377494.1"/>
    <property type="molecule type" value="Genomic_DNA"/>
</dbReference>
<dbReference type="Proteomes" id="UP000326062">
    <property type="component" value="Chromosome 5"/>
</dbReference>
<evidence type="ECO:0000313" key="4">
    <source>
        <dbReference type="Proteomes" id="UP000326062"/>
    </source>
</evidence>
<keyword evidence="4" id="KW-1185">Reference proteome</keyword>
<comment type="caution">
    <text evidence="3">The sequence shown here is derived from an EMBL/GenBank/DDBJ whole genome shotgun (WGS) entry which is preliminary data.</text>
</comment>
<dbReference type="Gene3D" id="3.10.110.10">
    <property type="entry name" value="Ubiquitin Conjugating Enzyme"/>
    <property type="match status" value="1"/>
</dbReference>
<dbReference type="InterPro" id="IPR016135">
    <property type="entry name" value="UBQ-conjugating_enzyme/RWD"/>
</dbReference>
<feature type="domain" description="UBC core" evidence="2">
    <location>
        <begin position="22"/>
        <end position="105"/>
    </location>
</feature>
<evidence type="ECO:0000313" key="3">
    <source>
        <dbReference type="EMBL" id="KAB0377494.1"/>
    </source>
</evidence>
<proteinExistence type="predicted"/>
<feature type="region of interest" description="Disordered" evidence="1">
    <location>
        <begin position="112"/>
        <end position="178"/>
    </location>
</feature>
<protein>
    <recommendedName>
        <fullName evidence="2">UBC core domain-containing protein</fullName>
    </recommendedName>
</protein>
<feature type="compositionally biased region" description="Basic residues" evidence="1">
    <location>
        <begin position="136"/>
        <end position="146"/>
    </location>
</feature>
<dbReference type="AlphaFoldDB" id="A0A5N3XXV6"/>
<evidence type="ECO:0000259" key="2">
    <source>
        <dbReference type="Pfam" id="PF00179"/>
    </source>
</evidence>
<sequence length="178" mass="20343">FLALEELREGQKGVRDGTVSWDVENNNDRTLTRWTWMMIGPPGTIYENQIYTLQIECGPRYLEAPPFYTILVDPRTISVLADWQNSYSFRVVLQELGCLMVSKENMKLLQLPEAHPGSSDGKESAYNAGDPGSIARSRRFPWRRKWQPTPLFLPGKSHGKRSLAGYSPWGHKELDTTE</sequence>
<accession>A0A5N3XXV6</accession>
<evidence type="ECO:0000256" key="1">
    <source>
        <dbReference type="SAM" id="MobiDB-lite"/>
    </source>
</evidence>
<dbReference type="InterPro" id="IPR000608">
    <property type="entry name" value="UBC"/>
</dbReference>